<reference evidence="2" key="1">
    <citation type="submission" date="2016-10" db="EMBL/GenBank/DDBJ databases">
        <authorList>
            <person name="Varghese N."/>
            <person name="Submissions S."/>
        </authorList>
    </citation>
    <scope>NUCLEOTIDE SEQUENCE [LARGE SCALE GENOMIC DNA]</scope>
    <source>
        <strain evidence="2">DSM 19315</strain>
    </source>
</reference>
<organism evidence="1 2">
    <name type="scientific">Algoriphagus hitonicola</name>
    <dbReference type="NCBI Taxonomy" id="435880"/>
    <lineage>
        <taxon>Bacteria</taxon>
        <taxon>Pseudomonadati</taxon>
        <taxon>Bacteroidota</taxon>
        <taxon>Cytophagia</taxon>
        <taxon>Cytophagales</taxon>
        <taxon>Cyclobacteriaceae</taxon>
        <taxon>Algoriphagus</taxon>
    </lineage>
</organism>
<dbReference type="RefSeq" id="WP_092792679.1">
    <property type="nucleotide sequence ID" value="NZ_FOPC01000010.1"/>
</dbReference>
<sequence>MNNSSTQLNLDLWKDEQLIRKQNRLKYQFWELLGKVGDHFEQEELKKIHAPSRGKKLSQGSDLMGLPYQVLDIIRDFDLEKGLNIRILNWFGKGLYLFVLLGKENFGSLDLGEQSFQKCNWDSPWEYEKLIVSNEKLALDSDPGFFQWYKEIPVFNLTSKNEIEWVFQIKKLTDTLSQHLGIQEI</sequence>
<dbReference type="Proteomes" id="UP000199642">
    <property type="component" value="Unassembled WGS sequence"/>
</dbReference>
<gene>
    <name evidence="1" type="ORF">SAMN04487988_11067</name>
</gene>
<proteinExistence type="predicted"/>
<dbReference type="EMBL" id="FOPC01000010">
    <property type="protein sequence ID" value="SFG91042.1"/>
    <property type="molecule type" value="Genomic_DNA"/>
</dbReference>
<dbReference type="AlphaFoldDB" id="A0A1I2VPE9"/>
<dbReference type="OrthoDB" id="2575320at2"/>
<protein>
    <submittedName>
        <fullName evidence="1">Uncharacterized protein</fullName>
    </submittedName>
</protein>
<accession>A0A1I2VPE9</accession>
<keyword evidence="2" id="KW-1185">Reference proteome</keyword>
<name>A0A1I2VPE9_9BACT</name>
<evidence type="ECO:0000313" key="1">
    <source>
        <dbReference type="EMBL" id="SFG91042.1"/>
    </source>
</evidence>
<evidence type="ECO:0000313" key="2">
    <source>
        <dbReference type="Proteomes" id="UP000199642"/>
    </source>
</evidence>
<dbReference type="STRING" id="435880.SAMN04487988_11067"/>